<sequence>MAVSKKQTVPAFAGAAVVCVVGVGEYRTADSLPISLAMRPGSTRRSHRSTLGKRDLEGHGNREEMRMRIYIYVRASEREWGAERTQSKRRKSGEALHLPSPTLSPHTRELRRAPAMRAPSHARARSSSPLTLLYSGRTTCSSC</sequence>
<reference evidence="1" key="1">
    <citation type="submission" date="2020-05" db="EMBL/GenBank/DDBJ databases">
        <title>Large-scale comparative analyses of tick genomes elucidate their genetic diversity and vector capacities.</title>
        <authorList>
            <person name="Jia N."/>
            <person name="Wang J."/>
            <person name="Shi W."/>
            <person name="Du L."/>
            <person name="Sun Y."/>
            <person name="Zhan W."/>
            <person name="Jiang J."/>
            <person name="Wang Q."/>
            <person name="Zhang B."/>
            <person name="Ji P."/>
            <person name="Sakyi L.B."/>
            <person name="Cui X."/>
            <person name="Yuan T."/>
            <person name="Jiang B."/>
            <person name="Yang W."/>
            <person name="Lam T.T.-Y."/>
            <person name="Chang Q."/>
            <person name="Ding S."/>
            <person name="Wang X."/>
            <person name="Zhu J."/>
            <person name="Ruan X."/>
            <person name="Zhao L."/>
            <person name="Wei J."/>
            <person name="Que T."/>
            <person name="Du C."/>
            <person name="Cheng J."/>
            <person name="Dai P."/>
            <person name="Han X."/>
            <person name="Huang E."/>
            <person name="Gao Y."/>
            <person name="Liu J."/>
            <person name="Shao H."/>
            <person name="Ye R."/>
            <person name="Li L."/>
            <person name="Wei W."/>
            <person name="Wang X."/>
            <person name="Wang C."/>
            <person name="Yang T."/>
            <person name="Huo Q."/>
            <person name="Li W."/>
            <person name="Guo W."/>
            <person name="Chen H."/>
            <person name="Zhou L."/>
            <person name="Ni X."/>
            <person name="Tian J."/>
            <person name="Zhou Y."/>
            <person name="Sheng Y."/>
            <person name="Liu T."/>
            <person name="Pan Y."/>
            <person name="Xia L."/>
            <person name="Li J."/>
            <person name="Zhao F."/>
            <person name="Cao W."/>
        </authorList>
    </citation>
    <scope>NUCLEOTIDE SEQUENCE</scope>
    <source>
        <strain evidence="1">Hyas-2018</strain>
    </source>
</reference>
<dbReference type="Proteomes" id="UP000821845">
    <property type="component" value="Chromosome 4"/>
</dbReference>
<keyword evidence="2" id="KW-1185">Reference proteome</keyword>
<organism evidence="1 2">
    <name type="scientific">Hyalomma asiaticum</name>
    <name type="common">Tick</name>
    <dbReference type="NCBI Taxonomy" id="266040"/>
    <lineage>
        <taxon>Eukaryota</taxon>
        <taxon>Metazoa</taxon>
        <taxon>Ecdysozoa</taxon>
        <taxon>Arthropoda</taxon>
        <taxon>Chelicerata</taxon>
        <taxon>Arachnida</taxon>
        <taxon>Acari</taxon>
        <taxon>Parasitiformes</taxon>
        <taxon>Ixodida</taxon>
        <taxon>Ixodoidea</taxon>
        <taxon>Ixodidae</taxon>
        <taxon>Hyalomminae</taxon>
        <taxon>Hyalomma</taxon>
    </lineage>
</organism>
<gene>
    <name evidence="1" type="ORF">HPB50_017418</name>
</gene>
<dbReference type="EMBL" id="CM023484">
    <property type="protein sequence ID" value="KAH6933653.1"/>
    <property type="molecule type" value="Genomic_DNA"/>
</dbReference>
<comment type="caution">
    <text evidence="1">The sequence shown here is derived from an EMBL/GenBank/DDBJ whole genome shotgun (WGS) entry which is preliminary data.</text>
</comment>
<evidence type="ECO:0000313" key="1">
    <source>
        <dbReference type="EMBL" id="KAH6933653.1"/>
    </source>
</evidence>
<accession>A0ACB7SFZ5</accession>
<evidence type="ECO:0000313" key="2">
    <source>
        <dbReference type="Proteomes" id="UP000821845"/>
    </source>
</evidence>
<proteinExistence type="predicted"/>
<name>A0ACB7SFZ5_HYAAI</name>
<protein>
    <submittedName>
        <fullName evidence="1">Uncharacterized protein</fullName>
    </submittedName>
</protein>